<keyword evidence="7" id="KW-1185">Reference proteome</keyword>
<keyword evidence="3" id="KW-0964">Secreted</keyword>
<comment type="subcellular location">
    <subcellularLocation>
        <location evidence="2">Secreted</location>
    </subcellularLocation>
</comment>
<organism evidence="6 7">
    <name type="scientific">Microvirga aerophila</name>
    <dbReference type="NCBI Taxonomy" id="670291"/>
    <lineage>
        <taxon>Bacteria</taxon>
        <taxon>Pseudomonadati</taxon>
        <taxon>Pseudomonadota</taxon>
        <taxon>Alphaproteobacteria</taxon>
        <taxon>Hyphomicrobiales</taxon>
        <taxon>Methylobacteriaceae</taxon>
        <taxon>Microvirga</taxon>
    </lineage>
</organism>
<dbReference type="Proteomes" id="UP000321085">
    <property type="component" value="Unassembled WGS sequence"/>
</dbReference>
<dbReference type="InterPro" id="IPR024079">
    <property type="entry name" value="MetalloPept_cat_dom_sf"/>
</dbReference>
<dbReference type="PROSITE" id="PS00330">
    <property type="entry name" value="HEMOLYSIN_CALCIUM"/>
    <property type="match status" value="1"/>
</dbReference>
<comment type="cofactor">
    <cofactor evidence="1">
        <name>Ca(2+)</name>
        <dbReference type="ChEBI" id="CHEBI:29108"/>
    </cofactor>
</comment>
<dbReference type="InterPro" id="IPR013858">
    <property type="entry name" value="Peptidase_M10B_C"/>
</dbReference>
<evidence type="ECO:0000256" key="1">
    <source>
        <dbReference type="ARBA" id="ARBA00001913"/>
    </source>
</evidence>
<dbReference type="AlphaFoldDB" id="A0A512BMD2"/>
<evidence type="ECO:0000259" key="5">
    <source>
        <dbReference type="Pfam" id="PF08548"/>
    </source>
</evidence>
<keyword evidence="4" id="KW-0677">Repeat</keyword>
<dbReference type="EMBL" id="BJYU01000006">
    <property type="protein sequence ID" value="GEO13120.1"/>
    <property type="molecule type" value="Genomic_DNA"/>
</dbReference>
<dbReference type="SUPFAM" id="SSF55486">
    <property type="entry name" value="Metalloproteases ('zincins'), catalytic domain"/>
    <property type="match status" value="1"/>
</dbReference>
<evidence type="ECO:0000256" key="3">
    <source>
        <dbReference type="ARBA" id="ARBA00022525"/>
    </source>
</evidence>
<reference evidence="6 7" key="1">
    <citation type="submission" date="2019-07" db="EMBL/GenBank/DDBJ databases">
        <title>Whole genome shotgun sequence of Microvirga aerophila NBRC 106136.</title>
        <authorList>
            <person name="Hosoyama A."/>
            <person name="Uohara A."/>
            <person name="Ohji S."/>
            <person name="Ichikawa N."/>
        </authorList>
    </citation>
    <scope>NUCLEOTIDE SEQUENCE [LARGE SCALE GENOMIC DNA]</scope>
    <source>
        <strain evidence="6 7">NBRC 106136</strain>
    </source>
</reference>
<dbReference type="InterPro" id="IPR034033">
    <property type="entry name" value="Serralysin-like"/>
</dbReference>
<dbReference type="Pfam" id="PF08548">
    <property type="entry name" value="Peptidase_M10_C"/>
    <property type="match status" value="1"/>
</dbReference>
<dbReference type="Gene3D" id="2.150.10.10">
    <property type="entry name" value="Serralysin-like metalloprotease, C-terminal"/>
    <property type="match status" value="1"/>
</dbReference>
<dbReference type="Pfam" id="PF00353">
    <property type="entry name" value="HemolysinCabind"/>
    <property type="match status" value="1"/>
</dbReference>
<dbReference type="CDD" id="cd04277">
    <property type="entry name" value="ZnMc_serralysin_like"/>
    <property type="match status" value="1"/>
</dbReference>
<dbReference type="PRINTS" id="PR00313">
    <property type="entry name" value="CABNDNGRPT"/>
</dbReference>
<name>A0A512BMD2_9HYPH</name>
<dbReference type="InterPro" id="IPR011049">
    <property type="entry name" value="Serralysin-like_metalloprot_C"/>
</dbReference>
<accession>A0A512BMD2</accession>
<sequence>MIVMAAIKTGVPGSGYGNAYVDALIWGGKAWDEASGPIKVYFGRSGDFNAAAQVHDTTFFQALWSAGDAKAWTSAEIKVFNKAMSAFAKVCGLTFAQAETVEDADIVWWKTDLGLGVLGQHEPPAENQPWGYFNPLEESWKQLQPGGEGLNTIMHELGHGLGLAHPHDGGGDADASKFPGVRSSGDKGKYGLNQGIWTVMSYNSGWGNAEDDTRYGAQTGLGAFDIAALQALYGANITTAGGANTYSLPTRNAPGTGWSCIWDTGGTDTISATRATDDVTIDLRAATLGSGKNAGGYVSRQADISGGFTVAKGVVIENAYGGKGDDRLVGNAAANYLKGNDGADILVGNSGDDILNGRTGNDKLRGGAGADTFVFDTRPNGATNRDTIVDFNVSDDTIRLKRSIFNKLAVGELSDEAFWMGAKAHDRDDRIVYSKSSGGLYYDADGSGSGAAVKIAVLAKHLKMSADDFLVG</sequence>
<dbReference type="Gene3D" id="3.40.390.10">
    <property type="entry name" value="Collagenase (Catalytic Domain)"/>
    <property type="match status" value="1"/>
</dbReference>
<feature type="domain" description="Peptidase M10 serralysin C-terminal" evidence="5">
    <location>
        <begin position="259"/>
        <end position="402"/>
    </location>
</feature>
<dbReference type="InterPro" id="IPR001343">
    <property type="entry name" value="Hemolysn_Ca-bd"/>
</dbReference>
<proteinExistence type="predicted"/>
<gene>
    <name evidence="6" type="ORF">MAE02_08160</name>
</gene>
<dbReference type="GO" id="GO:0005509">
    <property type="term" value="F:calcium ion binding"/>
    <property type="evidence" value="ECO:0007669"/>
    <property type="project" value="InterPro"/>
</dbReference>
<dbReference type="GO" id="GO:0005615">
    <property type="term" value="C:extracellular space"/>
    <property type="evidence" value="ECO:0007669"/>
    <property type="project" value="InterPro"/>
</dbReference>
<comment type="caution">
    <text evidence="6">The sequence shown here is derived from an EMBL/GenBank/DDBJ whole genome shotgun (WGS) entry which is preliminary data.</text>
</comment>
<evidence type="ECO:0000313" key="7">
    <source>
        <dbReference type="Proteomes" id="UP000321085"/>
    </source>
</evidence>
<dbReference type="InterPro" id="IPR018511">
    <property type="entry name" value="Hemolysin-typ_Ca-bd_CS"/>
</dbReference>
<evidence type="ECO:0000313" key="6">
    <source>
        <dbReference type="EMBL" id="GEO13120.1"/>
    </source>
</evidence>
<protein>
    <recommendedName>
        <fullName evidence="5">Peptidase M10 serralysin C-terminal domain-containing protein</fullName>
    </recommendedName>
</protein>
<evidence type="ECO:0000256" key="2">
    <source>
        <dbReference type="ARBA" id="ARBA00004613"/>
    </source>
</evidence>
<dbReference type="SUPFAM" id="SSF51120">
    <property type="entry name" value="beta-Roll"/>
    <property type="match status" value="1"/>
</dbReference>
<dbReference type="GO" id="GO:0008237">
    <property type="term" value="F:metallopeptidase activity"/>
    <property type="evidence" value="ECO:0007669"/>
    <property type="project" value="InterPro"/>
</dbReference>
<evidence type="ECO:0000256" key="4">
    <source>
        <dbReference type="ARBA" id="ARBA00022737"/>
    </source>
</evidence>